<dbReference type="AlphaFoldDB" id="J7RHQ2"/>
<keyword evidence="1" id="KW-0812">Transmembrane</keyword>
<dbReference type="InParanoid" id="J7RHQ2"/>
<dbReference type="EMBL" id="HE797659">
    <property type="protein sequence ID" value="CCM07122.1"/>
    <property type="molecule type" value="Genomic_DNA"/>
</dbReference>
<keyword evidence="1" id="KW-1133">Transmembrane helix</keyword>
<evidence type="ECO:0000256" key="1">
    <source>
        <dbReference type="SAM" id="Phobius"/>
    </source>
</evidence>
<sequence>MASTTILVALLLCSWFLTALLILVLSLTLFFFKETYTVRFHIEHTPTPITAPITKQALNWVNNRTQVTSPIELTPTLFTDLLSGEPNHPTQHCNPCHRQQAPPHSPPCPSGLIPHHPPCYSVREGVPFFS</sequence>
<evidence type="ECO:0000313" key="2">
    <source>
        <dbReference type="EMBL" id="CCM07122.1"/>
    </source>
</evidence>
<protein>
    <submittedName>
        <fullName evidence="2">Uncharacterized protein</fullName>
    </submittedName>
</protein>
<evidence type="ECO:0000313" key="3">
    <source>
        <dbReference type="Proteomes" id="UP000006352"/>
    </source>
</evidence>
<dbReference type="RefSeq" id="XP_012177143.1">
    <property type="nucleotide sequence ID" value="XM_012321753.1"/>
</dbReference>
<proteinExistence type="predicted"/>
<keyword evidence="3" id="KW-1185">Reference proteome</keyword>
<reference evidence="2 3" key="1">
    <citation type="journal article" date="2012" name="Appl. Environ. Microbiol.">
        <title>Short-read sequencing for genomic analysis of the brown rot fungus Fibroporia radiculosa.</title>
        <authorList>
            <person name="Tang J.D."/>
            <person name="Perkins A.D."/>
            <person name="Sonstegard T.S."/>
            <person name="Schroeder S.G."/>
            <person name="Burgess S.C."/>
            <person name="Diehl S.V."/>
        </authorList>
    </citation>
    <scope>NUCLEOTIDE SEQUENCE [LARGE SCALE GENOMIC DNA]</scope>
    <source>
        <strain evidence="2 3">TFFH 294</strain>
    </source>
</reference>
<dbReference type="Proteomes" id="UP000006352">
    <property type="component" value="Unassembled WGS sequence"/>
</dbReference>
<accession>J7RHQ2</accession>
<gene>
    <name evidence="2" type="ORF">FIBRA_09456</name>
</gene>
<keyword evidence="1" id="KW-0472">Membrane</keyword>
<dbReference type="HOGENOM" id="CLU_1938194_0_0_1"/>
<dbReference type="GeneID" id="24102022"/>
<name>J7RHQ2_9APHY</name>
<organism evidence="2 3">
    <name type="scientific">Fibroporia radiculosa</name>
    <dbReference type="NCBI Taxonomy" id="599839"/>
    <lineage>
        <taxon>Eukaryota</taxon>
        <taxon>Fungi</taxon>
        <taxon>Dikarya</taxon>
        <taxon>Basidiomycota</taxon>
        <taxon>Agaricomycotina</taxon>
        <taxon>Agaricomycetes</taxon>
        <taxon>Polyporales</taxon>
        <taxon>Fibroporiaceae</taxon>
        <taxon>Fibroporia</taxon>
    </lineage>
</organism>
<feature type="transmembrane region" description="Helical" evidence="1">
    <location>
        <begin position="6"/>
        <end position="32"/>
    </location>
</feature>